<evidence type="ECO:0000313" key="2">
    <source>
        <dbReference type="EMBL" id="MFB0835735.1"/>
    </source>
</evidence>
<keyword evidence="1" id="KW-0812">Transmembrane</keyword>
<evidence type="ECO:0000313" key="3">
    <source>
        <dbReference type="Proteomes" id="UP001575652"/>
    </source>
</evidence>
<accession>A0ABV4USQ8</accession>
<sequence length="88" mass="9082">MLNSTPPGIVPDGSGGGTPSNGAILAAFAYPVGGAILMRMLSDAFGFVPAIWIMVGLVVATLAILTTVLLRKNRRSRPDGICKDAPDE</sequence>
<gene>
    <name evidence="2" type="ORF">ACETWP_14180</name>
</gene>
<evidence type="ECO:0000256" key="1">
    <source>
        <dbReference type="SAM" id="Phobius"/>
    </source>
</evidence>
<dbReference type="EMBL" id="JBHDLJ010000013">
    <property type="protein sequence ID" value="MFB0835735.1"/>
    <property type="molecule type" value="Genomic_DNA"/>
</dbReference>
<proteinExistence type="predicted"/>
<protein>
    <submittedName>
        <fullName evidence="2">Uncharacterized protein</fullName>
    </submittedName>
</protein>
<name>A0ABV4USQ8_9MICC</name>
<dbReference type="Proteomes" id="UP001575652">
    <property type="component" value="Unassembled WGS sequence"/>
</dbReference>
<organism evidence="2 3">
    <name type="scientific">Arthrobacter halodurans</name>
    <dbReference type="NCBI Taxonomy" id="516699"/>
    <lineage>
        <taxon>Bacteria</taxon>
        <taxon>Bacillati</taxon>
        <taxon>Actinomycetota</taxon>
        <taxon>Actinomycetes</taxon>
        <taxon>Micrococcales</taxon>
        <taxon>Micrococcaceae</taxon>
        <taxon>Arthrobacter</taxon>
    </lineage>
</organism>
<reference evidence="2 3" key="1">
    <citation type="submission" date="2024-09" db="EMBL/GenBank/DDBJ databases">
        <authorList>
            <person name="Salinas-Garcia M.A."/>
            <person name="Prieme A."/>
        </authorList>
    </citation>
    <scope>NUCLEOTIDE SEQUENCE [LARGE SCALE GENOMIC DNA]</scope>
    <source>
        <strain evidence="2 3">DSM 21081</strain>
    </source>
</reference>
<dbReference type="RefSeq" id="WP_373972908.1">
    <property type="nucleotide sequence ID" value="NZ_JBHDLJ010000013.1"/>
</dbReference>
<feature type="transmembrane region" description="Helical" evidence="1">
    <location>
        <begin position="47"/>
        <end position="70"/>
    </location>
</feature>
<keyword evidence="1" id="KW-0472">Membrane</keyword>
<comment type="caution">
    <text evidence="2">The sequence shown here is derived from an EMBL/GenBank/DDBJ whole genome shotgun (WGS) entry which is preliminary data.</text>
</comment>
<keyword evidence="3" id="KW-1185">Reference proteome</keyword>
<keyword evidence="1" id="KW-1133">Transmembrane helix</keyword>